<dbReference type="EMBL" id="CP024988">
    <property type="protein sequence ID" value="AWT24873.1"/>
    <property type="molecule type" value="Genomic_DNA"/>
</dbReference>
<dbReference type="EC" id="3.5.1.1" evidence="7"/>
<sequence>MHRHPLIGYLATGGTISSTSAGTGTGVVPSLTAAQLIDSAGFDDNRFDVIAEQAAQLPSASFTFDTLRTLDRRARAMVDRGVDAVVVTQGTDSLEETAFFFDLTWDSPVPVVFTGAMRNPDETGADGARNLRSAILVGGDPSSAGRGPLVVVNDRIHAAGLVRKAHTSAVDAFVSDGAGPVGEVVEDRPSYYSVPARRPALPIGGQDARIAVYRSTLGDSDDILRHIADGPYDGLVVEGFGGGHVAEWQVPAITGICSRMPVILTSRTGGGRVLESTYGFAGSEIDLTARGVIPAGHLNGLQARMLLWVLLSRGAGPDDIRGAFSTR</sequence>
<feature type="binding site" evidence="4">
    <location>
        <begin position="91"/>
        <end position="92"/>
    </location>
    <ligand>
        <name>substrate</name>
    </ligand>
</feature>
<dbReference type="RefSeq" id="WP_110480746.1">
    <property type="nucleotide sequence ID" value="NZ_CP024988.1"/>
</dbReference>
<organism evidence="7 8">
    <name type="scientific">Corynebacterium provencense</name>
    <dbReference type="NCBI Taxonomy" id="1737425"/>
    <lineage>
        <taxon>Bacteria</taxon>
        <taxon>Bacillati</taxon>
        <taxon>Actinomycetota</taxon>
        <taxon>Actinomycetes</taxon>
        <taxon>Mycobacteriales</taxon>
        <taxon>Corynebacteriaceae</taxon>
        <taxon>Corynebacterium</taxon>
    </lineage>
</organism>
<feature type="binding site" evidence="4">
    <location>
        <position position="59"/>
    </location>
    <ligand>
        <name>substrate</name>
    </ligand>
</feature>
<comment type="similarity">
    <text evidence="1">Belongs to the asparaginase 1 family.</text>
</comment>
<dbReference type="PIRSF" id="PIRSF001220">
    <property type="entry name" value="L-ASNase_gatD"/>
    <property type="match status" value="1"/>
</dbReference>
<dbReference type="InterPro" id="IPR036152">
    <property type="entry name" value="Asp/glu_Ase-like_sf"/>
</dbReference>
<dbReference type="PRINTS" id="PR00139">
    <property type="entry name" value="ASNGLNASE"/>
</dbReference>
<dbReference type="SFLD" id="SFLDS00057">
    <property type="entry name" value="Glutaminase/Asparaginase"/>
    <property type="match status" value="1"/>
</dbReference>
<dbReference type="InterPro" id="IPR037152">
    <property type="entry name" value="L-asparaginase_N_sf"/>
</dbReference>
<evidence type="ECO:0000256" key="1">
    <source>
        <dbReference type="ARBA" id="ARBA00010518"/>
    </source>
</evidence>
<dbReference type="GO" id="GO:0006528">
    <property type="term" value="P:asparagine metabolic process"/>
    <property type="evidence" value="ECO:0007669"/>
    <property type="project" value="InterPro"/>
</dbReference>
<feature type="domain" description="Asparaginase/glutaminase C-terminal" evidence="6">
    <location>
        <begin position="209"/>
        <end position="324"/>
    </location>
</feature>
<protein>
    <submittedName>
        <fullName evidence="7">Putative L-asparaginase</fullName>
        <ecNumber evidence="7">3.5.1.1</ecNumber>
    </submittedName>
</protein>
<dbReference type="AlphaFoldDB" id="A0A2Z3YTR7"/>
<dbReference type="PANTHER" id="PTHR11707:SF28">
    <property type="entry name" value="60 KDA LYSOPHOSPHOLIPASE"/>
    <property type="match status" value="1"/>
</dbReference>
<keyword evidence="8" id="KW-1185">Reference proteome</keyword>
<keyword evidence="2 7" id="KW-0378">Hydrolase</keyword>
<evidence type="ECO:0000256" key="2">
    <source>
        <dbReference type="ARBA" id="ARBA00022801"/>
    </source>
</evidence>
<dbReference type="PANTHER" id="PTHR11707">
    <property type="entry name" value="L-ASPARAGINASE"/>
    <property type="match status" value="1"/>
</dbReference>
<gene>
    <name evidence="7" type="primary">ansA_1</name>
    <name evidence="7" type="ORF">Csp1_00350</name>
</gene>
<dbReference type="SUPFAM" id="SSF53774">
    <property type="entry name" value="Glutaminase/Asparaginase"/>
    <property type="match status" value="1"/>
</dbReference>
<dbReference type="PROSITE" id="PS51732">
    <property type="entry name" value="ASN_GLN_ASE_3"/>
    <property type="match status" value="1"/>
</dbReference>
<dbReference type="SMART" id="SM00870">
    <property type="entry name" value="Asparaginase"/>
    <property type="match status" value="1"/>
</dbReference>
<dbReference type="InterPro" id="IPR027474">
    <property type="entry name" value="L-asparaginase_N"/>
</dbReference>
<name>A0A2Z3YTR7_9CORY</name>
<dbReference type="Gene3D" id="3.40.50.1170">
    <property type="entry name" value="L-asparaginase, N-terminal domain"/>
    <property type="match status" value="1"/>
</dbReference>
<dbReference type="Proteomes" id="UP000247696">
    <property type="component" value="Chromosome"/>
</dbReference>
<evidence type="ECO:0000256" key="4">
    <source>
        <dbReference type="PIRSR" id="PIRSR001220-2"/>
    </source>
</evidence>
<evidence type="ECO:0000259" key="5">
    <source>
        <dbReference type="Pfam" id="PF00710"/>
    </source>
</evidence>
<evidence type="ECO:0000259" key="6">
    <source>
        <dbReference type="Pfam" id="PF17763"/>
    </source>
</evidence>
<dbReference type="InterPro" id="IPR040919">
    <property type="entry name" value="Asparaginase_C"/>
</dbReference>
<reference evidence="8" key="1">
    <citation type="submission" date="2017-11" db="EMBL/GenBank/DDBJ databases">
        <title>Otitis media/interna in a cat caused by the recently described species Corynebacterium provencense.</title>
        <authorList>
            <person name="Kittl S."/>
            <person name="Brodard I."/>
            <person name="Rychener L."/>
            <person name="Jores J."/>
            <person name="Roosje P."/>
            <person name="Gobeli Brawand S."/>
        </authorList>
    </citation>
    <scope>NUCLEOTIDE SEQUENCE [LARGE SCALE GENOMIC DNA]</scope>
    <source>
        <strain evidence="8">17KM38</strain>
    </source>
</reference>
<dbReference type="PIRSF" id="PIRSF500176">
    <property type="entry name" value="L_ASNase"/>
    <property type="match status" value="1"/>
</dbReference>
<dbReference type="Pfam" id="PF17763">
    <property type="entry name" value="Asparaginase_C"/>
    <property type="match status" value="1"/>
</dbReference>
<dbReference type="InterPro" id="IPR006034">
    <property type="entry name" value="Asparaginase/glutaminase-like"/>
</dbReference>
<dbReference type="OrthoDB" id="9788068at2"/>
<proteinExistence type="inferred from homology"/>
<dbReference type="InterPro" id="IPR027473">
    <property type="entry name" value="L-asparaginase_C"/>
</dbReference>
<dbReference type="Pfam" id="PF00710">
    <property type="entry name" value="Asparaginase"/>
    <property type="match status" value="1"/>
</dbReference>
<accession>A0A2Z3YTR7</accession>
<dbReference type="CDD" id="cd08964">
    <property type="entry name" value="L-asparaginase_II"/>
    <property type="match status" value="1"/>
</dbReference>
<evidence type="ECO:0000256" key="3">
    <source>
        <dbReference type="PIRSR" id="PIRSR001220-1"/>
    </source>
</evidence>
<dbReference type="STRING" id="1737425.GCA_900049755_01818"/>
<dbReference type="GO" id="GO:0004067">
    <property type="term" value="F:asparaginase activity"/>
    <property type="evidence" value="ECO:0007669"/>
    <property type="project" value="UniProtKB-UniRule"/>
</dbReference>
<dbReference type="InterPro" id="IPR004550">
    <property type="entry name" value="AsnASE_II"/>
</dbReference>
<evidence type="ECO:0000313" key="8">
    <source>
        <dbReference type="Proteomes" id="UP000247696"/>
    </source>
</evidence>
<feature type="active site" description="O-isoaspartyl threonine intermediate" evidence="3">
    <location>
        <position position="15"/>
    </location>
</feature>
<dbReference type="KEGG" id="cpre:Csp1_00350"/>
<feature type="domain" description="L-asparaginase N-terminal" evidence="5">
    <location>
        <begin position="9"/>
        <end position="193"/>
    </location>
</feature>
<evidence type="ECO:0000313" key="7">
    <source>
        <dbReference type="EMBL" id="AWT24873.1"/>
    </source>
</evidence>
<dbReference type="Gene3D" id="3.40.50.40">
    <property type="match status" value="1"/>
</dbReference>